<evidence type="ECO:0000313" key="1">
    <source>
        <dbReference type="EMBL" id="MDN7245643.1"/>
    </source>
</evidence>
<keyword evidence="2" id="KW-1185">Reference proteome</keyword>
<protein>
    <submittedName>
        <fullName evidence="1">Uncharacterized protein</fullName>
    </submittedName>
</protein>
<dbReference type="RefSeq" id="WP_300992908.1">
    <property type="nucleotide sequence ID" value="NZ_CP129235.1"/>
</dbReference>
<dbReference type="EMBL" id="JAUJWU010000002">
    <property type="protein sequence ID" value="MDN7245643.1"/>
    <property type="molecule type" value="Genomic_DNA"/>
</dbReference>
<sequence length="161" mass="18809">MKNEDRIFAERALKRLLICSQLDGVRFGSGPGMVYVYFAHYSEQDPDILWLHIDIRKIAVFATQEQLRIFPPKNLKELDDQESFQLFLENRREKVKDIWLGSTSPHLYMMFESGKILYVHGEDQNYESWQIGDGYGYGEDQWLIVAVPGNEIAVWSPGEFE</sequence>
<organism evidence="1 2">
    <name type="scientific">Planococcus shenhongbingii</name>
    <dbReference type="NCBI Taxonomy" id="3058398"/>
    <lineage>
        <taxon>Bacteria</taxon>
        <taxon>Bacillati</taxon>
        <taxon>Bacillota</taxon>
        <taxon>Bacilli</taxon>
        <taxon>Bacillales</taxon>
        <taxon>Caryophanaceae</taxon>
        <taxon>Planococcus</taxon>
    </lineage>
</organism>
<name>A0ABT8NCR2_9BACL</name>
<proteinExistence type="predicted"/>
<reference evidence="1 2" key="1">
    <citation type="submission" date="2023-07" db="EMBL/GenBank/DDBJ databases">
        <title>Novel species in genus Planococcus.</title>
        <authorList>
            <person name="Ning S."/>
        </authorList>
    </citation>
    <scope>NUCLEOTIDE SEQUENCE [LARGE SCALE GENOMIC DNA]</scope>
    <source>
        <strain evidence="1 2">N017</strain>
    </source>
</reference>
<gene>
    <name evidence="1" type="ORF">QWY13_09025</name>
</gene>
<comment type="caution">
    <text evidence="1">The sequence shown here is derived from an EMBL/GenBank/DDBJ whole genome shotgun (WGS) entry which is preliminary data.</text>
</comment>
<accession>A0ABT8NCR2</accession>
<evidence type="ECO:0000313" key="2">
    <source>
        <dbReference type="Proteomes" id="UP001172142"/>
    </source>
</evidence>
<dbReference type="Proteomes" id="UP001172142">
    <property type="component" value="Unassembled WGS sequence"/>
</dbReference>